<dbReference type="RefSeq" id="WP_249774094.1">
    <property type="nucleotide sequence ID" value="NZ_CP097332.1"/>
</dbReference>
<evidence type="ECO:0000256" key="2">
    <source>
        <dbReference type="SAM" id="Phobius"/>
    </source>
</evidence>
<keyword evidence="4" id="KW-0012">Acyltransferase</keyword>
<feature type="transmembrane region" description="Helical" evidence="2">
    <location>
        <begin position="280"/>
        <end position="300"/>
    </location>
</feature>
<feature type="region of interest" description="Disordered" evidence="1">
    <location>
        <begin position="1"/>
        <end position="22"/>
    </location>
</feature>
<dbReference type="PANTHER" id="PTHR23028">
    <property type="entry name" value="ACETYLTRANSFERASE"/>
    <property type="match status" value="1"/>
</dbReference>
<reference evidence="4" key="2">
    <citation type="submission" date="2022-05" db="EMBL/GenBank/DDBJ databases">
        <authorList>
            <person name="Kim J.-S."/>
            <person name="Lee K."/>
            <person name="Suh M."/>
            <person name="Eom M."/>
            <person name="Kim J.-S."/>
            <person name="Kim D.-S."/>
            <person name="Ko S.-H."/>
            <person name="Shin Y."/>
            <person name="Lee J.-S."/>
        </authorList>
    </citation>
    <scope>NUCLEOTIDE SEQUENCE</scope>
    <source>
        <strain evidence="4">N237</strain>
    </source>
</reference>
<evidence type="ECO:0000313" key="4">
    <source>
        <dbReference type="EMBL" id="UQX90198.1"/>
    </source>
</evidence>
<dbReference type="InterPro" id="IPR002656">
    <property type="entry name" value="Acyl_transf_3_dom"/>
</dbReference>
<feature type="transmembrane region" description="Helical" evidence="2">
    <location>
        <begin position="321"/>
        <end position="340"/>
    </location>
</feature>
<feature type="transmembrane region" description="Helical" evidence="2">
    <location>
        <begin position="352"/>
        <end position="375"/>
    </location>
</feature>
<feature type="domain" description="Acyltransferase 3" evidence="3">
    <location>
        <begin position="28"/>
        <end position="343"/>
    </location>
</feature>
<dbReference type="PANTHER" id="PTHR23028:SF53">
    <property type="entry name" value="ACYL_TRANSF_3 DOMAIN-CONTAINING PROTEIN"/>
    <property type="match status" value="1"/>
</dbReference>
<proteinExistence type="predicted"/>
<reference evidence="4" key="1">
    <citation type="journal article" date="2018" name="Int. J. Syst. Evol. Microbiol.">
        <title>Jatrophihabitans telluris sp. nov., isolated from sediment soil of lava forest wetlands and the emended description of the genus Jatrophihabitans.</title>
        <authorList>
            <person name="Lee K.C."/>
            <person name="Suh M.K."/>
            <person name="Eom M.K."/>
            <person name="Kim K.K."/>
            <person name="Kim J.S."/>
            <person name="Kim D.S."/>
            <person name="Ko S.H."/>
            <person name="Shin Y.K."/>
            <person name="Lee J.S."/>
        </authorList>
    </citation>
    <scope>NUCLEOTIDE SEQUENCE</scope>
    <source>
        <strain evidence="4">N237</strain>
    </source>
</reference>
<keyword evidence="2" id="KW-0472">Membrane</keyword>
<keyword evidence="5" id="KW-1185">Reference proteome</keyword>
<evidence type="ECO:0000256" key="1">
    <source>
        <dbReference type="SAM" id="MobiDB-lite"/>
    </source>
</evidence>
<keyword evidence="4" id="KW-0808">Transferase</keyword>
<feature type="transmembrane region" description="Helical" evidence="2">
    <location>
        <begin position="143"/>
        <end position="167"/>
    </location>
</feature>
<dbReference type="Proteomes" id="UP001056336">
    <property type="component" value="Chromosome"/>
</dbReference>
<evidence type="ECO:0000313" key="5">
    <source>
        <dbReference type="Proteomes" id="UP001056336"/>
    </source>
</evidence>
<feature type="transmembrane region" description="Helical" evidence="2">
    <location>
        <begin position="212"/>
        <end position="236"/>
    </location>
</feature>
<feature type="transmembrane region" description="Helical" evidence="2">
    <location>
        <begin position="34"/>
        <end position="55"/>
    </location>
</feature>
<feature type="transmembrane region" description="Helical" evidence="2">
    <location>
        <begin position="179"/>
        <end position="200"/>
    </location>
</feature>
<organism evidence="4 5">
    <name type="scientific">Jatrophihabitans telluris</name>
    <dbReference type="NCBI Taxonomy" id="2038343"/>
    <lineage>
        <taxon>Bacteria</taxon>
        <taxon>Bacillati</taxon>
        <taxon>Actinomycetota</taxon>
        <taxon>Actinomycetes</taxon>
        <taxon>Jatrophihabitantales</taxon>
        <taxon>Jatrophihabitantaceae</taxon>
        <taxon>Jatrophihabitans</taxon>
    </lineage>
</organism>
<gene>
    <name evidence="4" type="ORF">M6D93_09405</name>
</gene>
<protein>
    <submittedName>
        <fullName evidence="4">Acyltransferase</fullName>
    </submittedName>
</protein>
<name>A0ABY4R2R1_9ACTN</name>
<feature type="transmembrane region" description="Helical" evidence="2">
    <location>
        <begin position="61"/>
        <end position="82"/>
    </location>
</feature>
<dbReference type="GO" id="GO:0016746">
    <property type="term" value="F:acyltransferase activity"/>
    <property type="evidence" value="ECO:0007669"/>
    <property type="project" value="UniProtKB-KW"/>
</dbReference>
<feature type="transmembrane region" description="Helical" evidence="2">
    <location>
        <begin position="257"/>
        <end position="274"/>
    </location>
</feature>
<sequence>MSSSGTVTQTAPTDHGASGNDHAPRLPSITGLRFIAAFGVFAYHVMPLLPSLPLIHPLLMAGQAGVSFFFILSGFVLTWSYRFGDPARSFWRRRVARIVPNHVVTWAIGIPVAVARFGAWPHFGAMLATLTLVQSWIPESAVFFGVNGVAWSLSCEALFYALFPWLIGPVLRLGARGRLVVMAGCLAILAALQLGVWAAVGSVVANSNRAPFWWVSVLPLSRLPEFVFGMCAAALLRDAATRWRDRTQAGHRYDGSALPVSLAGLLALVTIYGAGEFPIVLVAGWLTLIPFTLLICAAAWSDVVGRAGLMARSWAVRLGEWSFAFYLVHQLVLRIVQWAWGHLPDRMSATDWRLAQIAIDLALAVLASGALYRFVEVPFERRLRPRRQPRELALKVSQPAGSPPE</sequence>
<accession>A0ABY4R2R1</accession>
<feature type="compositionally biased region" description="Polar residues" evidence="1">
    <location>
        <begin position="1"/>
        <end position="12"/>
    </location>
</feature>
<keyword evidence="2" id="KW-0812">Transmembrane</keyword>
<keyword evidence="2" id="KW-1133">Transmembrane helix</keyword>
<evidence type="ECO:0000259" key="3">
    <source>
        <dbReference type="Pfam" id="PF01757"/>
    </source>
</evidence>
<dbReference type="EMBL" id="CP097332">
    <property type="protein sequence ID" value="UQX90198.1"/>
    <property type="molecule type" value="Genomic_DNA"/>
</dbReference>
<feature type="transmembrane region" description="Helical" evidence="2">
    <location>
        <begin position="103"/>
        <end position="123"/>
    </location>
</feature>
<dbReference type="Pfam" id="PF01757">
    <property type="entry name" value="Acyl_transf_3"/>
    <property type="match status" value="1"/>
</dbReference>
<dbReference type="InterPro" id="IPR050879">
    <property type="entry name" value="Acyltransferase_3"/>
</dbReference>